<dbReference type="InterPro" id="IPR043502">
    <property type="entry name" value="DNA/RNA_pol_sf"/>
</dbReference>
<name>A0A803QEK6_CANSA</name>
<dbReference type="EMBL" id="UZAU01000772">
    <property type="status" value="NOT_ANNOTATED_CDS"/>
    <property type="molecule type" value="Genomic_DNA"/>
</dbReference>
<reference evidence="2" key="1">
    <citation type="submission" date="2018-11" db="EMBL/GenBank/DDBJ databases">
        <authorList>
            <person name="Grassa J C."/>
        </authorList>
    </citation>
    <scope>NUCLEOTIDE SEQUENCE [LARGE SCALE GENOMIC DNA]</scope>
</reference>
<accession>A0A803QEK6</accession>
<keyword evidence="3" id="KW-1185">Reference proteome</keyword>
<dbReference type="AlphaFoldDB" id="A0A803QEK6"/>
<dbReference type="Gene3D" id="3.60.10.10">
    <property type="entry name" value="Endonuclease/exonuclease/phosphatase"/>
    <property type="match status" value="1"/>
</dbReference>
<dbReference type="SUPFAM" id="SSF56219">
    <property type="entry name" value="DNase I-like"/>
    <property type="match status" value="1"/>
</dbReference>
<evidence type="ECO:0000259" key="1">
    <source>
        <dbReference type="Pfam" id="PF00078"/>
    </source>
</evidence>
<evidence type="ECO:0000313" key="3">
    <source>
        <dbReference type="Proteomes" id="UP000596661"/>
    </source>
</evidence>
<dbReference type="Gramene" id="evm.model.09.1481">
    <property type="protein sequence ID" value="cds.evm.model.09.1481"/>
    <property type="gene ID" value="evm.TU.09.1481"/>
</dbReference>
<dbReference type="InterPro" id="IPR000477">
    <property type="entry name" value="RT_dom"/>
</dbReference>
<sequence>MGDMNNVLSQEDKRGGNNYPDWLLRGFQQAVNDCELQDLELIGHPFTWEKGRGTDQWIEVRLDRALCTKNWLDLFPLAKLYNLELSTSDHCPIFLDLVDNILLVMKKKFRFENCWLREPLCHQVIKECWNFSSEFDIQEKIKYCGEFLLVWGEAYSGDFKKRLKECKAEINLWKHGRDSISTNNFRTAKSKFKEILTQREVFWRQRSKQLWLQAGDNNSKFFHASASARRRSNSITKLQDSNGIWTSWEDGLDRIMVEYFKDLFTTSGTASIDVNDIVRLVQDFFLTGSLPTGLNHTNIVLIPKKKQPTAMGDLRPISLCNVIYKVVSKVLANRLKVVLPIVISDTQSSFLSGRLISDNILVSFEIMHYLKRKTKGKHGFMALKLDMSKAYDRLEWGYLRAVLLRMGFDGRWVNLIMQCVSSVSYSIVHGCNALTLRDATCVLL</sequence>
<dbReference type="CDD" id="cd01650">
    <property type="entry name" value="RT_nLTR_like"/>
    <property type="match status" value="1"/>
</dbReference>
<dbReference type="Proteomes" id="UP000596661">
    <property type="component" value="Chromosome 9"/>
</dbReference>
<feature type="domain" description="Reverse transcriptase" evidence="1">
    <location>
        <begin position="302"/>
        <end position="417"/>
    </location>
</feature>
<reference evidence="2" key="2">
    <citation type="submission" date="2021-03" db="UniProtKB">
        <authorList>
            <consortium name="EnsemblPlants"/>
        </authorList>
    </citation>
    <scope>IDENTIFICATION</scope>
</reference>
<dbReference type="EnsemblPlants" id="evm.model.09.1481">
    <property type="protein sequence ID" value="cds.evm.model.09.1481"/>
    <property type="gene ID" value="evm.TU.09.1481"/>
</dbReference>
<proteinExistence type="predicted"/>
<dbReference type="PANTHER" id="PTHR46890">
    <property type="entry name" value="NON-LTR RETROLELEMENT REVERSE TRANSCRIPTASE-LIKE PROTEIN-RELATED"/>
    <property type="match status" value="1"/>
</dbReference>
<protein>
    <recommendedName>
        <fullName evidence="1">Reverse transcriptase domain-containing protein</fullName>
    </recommendedName>
</protein>
<dbReference type="Pfam" id="PF00078">
    <property type="entry name" value="RVT_1"/>
    <property type="match status" value="1"/>
</dbReference>
<dbReference type="InterPro" id="IPR036691">
    <property type="entry name" value="Endo/exonu/phosph_ase_sf"/>
</dbReference>
<evidence type="ECO:0000313" key="2">
    <source>
        <dbReference type="EnsemblPlants" id="cds.evm.model.09.1481"/>
    </source>
</evidence>
<dbReference type="InterPro" id="IPR052343">
    <property type="entry name" value="Retrotransposon-Effector_Assoc"/>
</dbReference>
<dbReference type="PANTHER" id="PTHR46890:SF48">
    <property type="entry name" value="RNA-DIRECTED DNA POLYMERASE"/>
    <property type="match status" value="1"/>
</dbReference>
<dbReference type="SUPFAM" id="SSF56672">
    <property type="entry name" value="DNA/RNA polymerases"/>
    <property type="match status" value="1"/>
</dbReference>
<organism evidence="2 3">
    <name type="scientific">Cannabis sativa</name>
    <name type="common">Hemp</name>
    <name type="synonym">Marijuana</name>
    <dbReference type="NCBI Taxonomy" id="3483"/>
    <lineage>
        <taxon>Eukaryota</taxon>
        <taxon>Viridiplantae</taxon>
        <taxon>Streptophyta</taxon>
        <taxon>Embryophyta</taxon>
        <taxon>Tracheophyta</taxon>
        <taxon>Spermatophyta</taxon>
        <taxon>Magnoliopsida</taxon>
        <taxon>eudicotyledons</taxon>
        <taxon>Gunneridae</taxon>
        <taxon>Pentapetalae</taxon>
        <taxon>rosids</taxon>
        <taxon>fabids</taxon>
        <taxon>Rosales</taxon>
        <taxon>Cannabaceae</taxon>
        <taxon>Cannabis</taxon>
    </lineage>
</organism>
<dbReference type="OMA" id="DRINHED"/>